<evidence type="ECO:0000259" key="2">
    <source>
        <dbReference type="SMART" id="SM00852"/>
    </source>
</evidence>
<dbReference type="PANTHER" id="PTHR13939:SF0">
    <property type="entry name" value="NMN AMIDOHYDROLASE-LIKE PROTEIN YFAY"/>
    <property type="match status" value="1"/>
</dbReference>
<dbReference type="PANTHER" id="PTHR13939">
    <property type="entry name" value="NICOTINAMIDE-NUCLEOTIDE AMIDOHYDROLASE PNCC"/>
    <property type="match status" value="1"/>
</dbReference>
<comment type="similarity">
    <text evidence="1">Belongs to the CinA family.</text>
</comment>
<dbReference type="InterPro" id="IPR001453">
    <property type="entry name" value="MoaB/Mog_dom"/>
</dbReference>
<sequence>MNSLLAEIITIGDEILIGQIVDTNSAFISKELNKIGVSVYQITSVQDDREHILQAFEDAKKRVSIVIVTGGLGPTKDDVTKLTFCEFFNDTLVENAEVLENVENLFKRHITNTPISDINRKQALVPSKAEVLQNVYGTAPGMWMRQDGVVFVSLPGVPFEMKNLMIDKVLPKIALEFERPYIIHRTLVTYGLGESAIADRLESWENSLPHYIRLAYLPSLGKVRLRLSAKGSDREILQKSVDSEVQKLNGLIKDILYGVEDDESLEHVVSKMLAERGMTLSTAESCTGGRIAEQLTAVPGASAYFKGTVVSYATEVKIEVLKVKQETINEYSVVSAEVAKQMAENVKHLMKSHFAIATTGNAGPTKGDSDADIGTVFIAIATPSDIIVEKFNMGNHRERIVQKTVHKAFELLQKEILKI</sequence>
<name>A0A3G2L479_9FLAO</name>
<reference evidence="3 4" key="1">
    <citation type="submission" date="2018-08" db="EMBL/GenBank/DDBJ databases">
        <title>The reduced genetic potential of extracellular carbohydrate catabolism in Euzebyella marina RN62, a Flavobacteriia bacterium isolated from the hadal water.</title>
        <authorList>
            <person name="Xue C."/>
        </authorList>
    </citation>
    <scope>NUCLEOTIDE SEQUENCE [LARGE SCALE GENOMIC DNA]</scope>
    <source>
        <strain evidence="3 4">RN62</strain>
    </source>
</reference>
<dbReference type="SUPFAM" id="SSF142433">
    <property type="entry name" value="CinA-like"/>
    <property type="match status" value="1"/>
</dbReference>
<dbReference type="InterPro" id="IPR008136">
    <property type="entry name" value="CinA_C"/>
</dbReference>
<dbReference type="InterPro" id="IPR041424">
    <property type="entry name" value="CinA_KH"/>
</dbReference>
<accession>A0A3G2L479</accession>
<dbReference type="EMBL" id="CP032050">
    <property type="protein sequence ID" value="AYN67080.1"/>
    <property type="molecule type" value="Genomic_DNA"/>
</dbReference>
<dbReference type="InterPro" id="IPR008135">
    <property type="entry name" value="Competence-induced_CinA"/>
</dbReference>
<dbReference type="HAMAP" id="MF_00226_B">
    <property type="entry name" value="CinA_B"/>
    <property type="match status" value="1"/>
</dbReference>
<dbReference type="Gene3D" id="3.90.950.20">
    <property type="entry name" value="CinA-like"/>
    <property type="match status" value="1"/>
</dbReference>
<dbReference type="NCBIfam" id="NF001813">
    <property type="entry name" value="PRK00549.1"/>
    <property type="match status" value="1"/>
</dbReference>
<keyword evidence="4" id="KW-1185">Reference proteome</keyword>
<proteinExistence type="inferred from homology"/>
<dbReference type="Gene3D" id="3.30.70.2860">
    <property type="match status" value="1"/>
</dbReference>
<dbReference type="AlphaFoldDB" id="A0A3G2L479"/>
<dbReference type="CDD" id="cd00885">
    <property type="entry name" value="cinA"/>
    <property type="match status" value="1"/>
</dbReference>
<dbReference type="NCBIfam" id="TIGR00200">
    <property type="entry name" value="cinA_nterm"/>
    <property type="match status" value="1"/>
</dbReference>
<dbReference type="SMART" id="SM00852">
    <property type="entry name" value="MoCF_biosynth"/>
    <property type="match status" value="1"/>
</dbReference>
<dbReference type="KEGG" id="emar:D1013_06715"/>
<dbReference type="OrthoDB" id="9801454at2"/>
<dbReference type="PIRSF" id="PIRSF006728">
    <property type="entry name" value="CinA"/>
    <property type="match status" value="1"/>
</dbReference>
<dbReference type="InterPro" id="IPR050101">
    <property type="entry name" value="CinA"/>
</dbReference>
<dbReference type="Gene3D" id="3.40.980.10">
    <property type="entry name" value="MoaB/Mog-like domain"/>
    <property type="match status" value="1"/>
</dbReference>
<dbReference type="Pfam" id="PF02464">
    <property type="entry name" value="CinA"/>
    <property type="match status" value="1"/>
</dbReference>
<dbReference type="InterPro" id="IPR036425">
    <property type="entry name" value="MoaB/Mog-like_dom_sf"/>
</dbReference>
<dbReference type="Pfam" id="PF00994">
    <property type="entry name" value="MoCF_biosynth"/>
    <property type="match status" value="1"/>
</dbReference>
<evidence type="ECO:0000313" key="4">
    <source>
        <dbReference type="Proteomes" id="UP000276309"/>
    </source>
</evidence>
<dbReference type="Pfam" id="PF18146">
    <property type="entry name" value="CinA_KH"/>
    <property type="match status" value="1"/>
</dbReference>
<dbReference type="RefSeq" id="WP_121848130.1">
    <property type="nucleotide sequence ID" value="NZ_CP032050.1"/>
</dbReference>
<dbReference type="NCBIfam" id="TIGR00199">
    <property type="entry name" value="PncC_domain"/>
    <property type="match status" value="1"/>
</dbReference>
<gene>
    <name evidence="3" type="ORF">D1013_06715</name>
</gene>
<feature type="domain" description="MoaB/Mog" evidence="2">
    <location>
        <begin position="7"/>
        <end position="175"/>
    </location>
</feature>
<protein>
    <recommendedName>
        <fullName evidence="1">CinA-like protein</fullName>
    </recommendedName>
</protein>
<dbReference type="NCBIfam" id="TIGR00177">
    <property type="entry name" value="molyb_syn"/>
    <property type="match status" value="1"/>
</dbReference>
<dbReference type="SUPFAM" id="SSF53218">
    <property type="entry name" value="Molybdenum cofactor biosynthesis proteins"/>
    <property type="match status" value="1"/>
</dbReference>
<evidence type="ECO:0000256" key="1">
    <source>
        <dbReference type="HAMAP-Rule" id="MF_00226"/>
    </source>
</evidence>
<organism evidence="3 4">
    <name type="scientific">Euzebyella marina</name>
    <dbReference type="NCBI Taxonomy" id="1761453"/>
    <lineage>
        <taxon>Bacteria</taxon>
        <taxon>Pseudomonadati</taxon>
        <taxon>Bacteroidota</taxon>
        <taxon>Flavobacteriia</taxon>
        <taxon>Flavobacteriales</taxon>
        <taxon>Flavobacteriaceae</taxon>
        <taxon>Euzebyella</taxon>
    </lineage>
</organism>
<dbReference type="InterPro" id="IPR036653">
    <property type="entry name" value="CinA-like_C"/>
</dbReference>
<dbReference type="Proteomes" id="UP000276309">
    <property type="component" value="Chromosome"/>
</dbReference>
<evidence type="ECO:0000313" key="3">
    <source>
        <dbReference type="EMBL" id="AYN67080.1"/>
    </source>
</evidence>